<dbReference type="InterPro" id="IPR002182">
    <property type="entry name" value="NB-ARC"/>
</dbReference>
<dbReference type="EnsemblPlants" id="QL02p072197:mrna">
    <property type="protein sequence ID" value="QL02p072197:mrna"/>
    <property type="gene ID" value="QL02p072197"/>
</dbReference>
<name>A0A7N2KZL3_QUELO</name>
<dbReference type="AlphaFoldDB" id="A0A7N2KZL3"/>
<keyword evidence="4" id="KW-1185">Reference proteome</keyword>
<dbReference type="Gene3D" id="3.40.50.300">
    <property type="entry name" value="P-loop containing nucleotide triphosphate hydrolases"/>
    <property type="match status" value="1"/>
</dbReference>
<organism evidence="3 4">
    <name type="scientific">Quercus lobata</name>
    <name type="common">Valley oak</name>
    <dbReference type="NCBI Taxonomy" id="97700"/>
    <lineage>
        <taxon>Eukaryota</taxon>
        <taxon>Viridiplantae</taxon>
        <taxon>Streptophyta</taxon>
        <taxon>Embryophyta</taxon>
        <taxon>Tracheophyta</taxon>
        <taxon>Spermatophyta</taxon>
        <taxon>Magnoliopsida</taxon>
        <taxon>eudicotyledons</taxon>
        <taxon>Gunneridae</taxon>
        <taxon>Pentapetalae</taxon>
        <taxon>rosids</taxon>
        <taxon>fabids</taxon>
        <taxon>Fagales</taxon>
        <taxon>Fagaceae</taxon>
        <taxon>Quercus</taxon>
    </lineage>
</organism>
<accession>A0A7N2KZL3</accession>
<dbReference type="PANTHER" id="PTHR36766">
    <property type="entry name" value="PLANT BROAD-SPECTRUM MILDEW RESISTANCE PROTEIN RPW8"/>
    <property type="match status" value="1"/>
</dbReference>
<dbReference type="InterPro" id="IPR027417">
    <property type="entry name" value="P-loop_NTPase"/>
</dbReference>
<evidence type="ECO:0000256" key="1">
    <source>
        <dbReference type="ARBA" id="ARBA00022821"/>
    </source>
</evidence>
<protein>
    <recommendedName>
        <fullName evidence="2">NB-ARC domain-containing protein</fullName>
    </recommendedName>
</protein>
<dbReference type="InParanoid" id="A0A7N2KZL3"/>
<dbReference type="PANTHER" id="PTHR36766:SF51">
    <property type="entry name" value="DISEASE RESISTANCE RPP13-LIKE PROTEIN 1"/>
    <property type="match status" value="1"/>
</dbReference>
<dbReference type="Gramene" id="QL02p072197:mrna">
    <property type="protein sequence ID" value="QL02p072197:mrna"/>
    <property type="gene ID" value="QL02p072197"/>
</dbReference>
<dbReference type="Pfam" id="PF00931">
    <property type="entry name" value="NB-ARC"/>
    <property type="match status" value="1"/>
</dbReference>
<dbReference type="GO" id="GO:0043531">
    <property type="term" value="F:ADP binding"/>
    <property type="evidence" value="ECO:0007669"/>
    <property type="project" value="InterPro"/>
</dbReference>
<reference evidence="3" key="2">
    <citation type="submission" date="2021-01" db="UniProtKB">
        <authorList>
            <consortium name="EnsemblPlants"/>
        </authorList>
    </citation>
    <scope>IDENTIFICATION</scope>
</reference>
<feature type="domain" description="NB-ARC" evidence="2">
    <location>
        <begin position="1"/>
        <end position="53"/>
    </location>
</feature>
<evidence type="ECO:0000313" key="3">
    <source>
        <dbReference type="EnsemblPlants" id="QL02p072197:mrna"/>
    </source>
</evidence>
<dbReference type="GO" id="GO:0006952">
    <property type="term" value="P:defense response"/>
    <property type="evidence" value="ECO:0007669"/>
    <property type="project" value="UniProtKB-KW"/>
</dbReference>
<sequence>MGGVGKTTLAKLVYNKVLVTERFDVRAWVCVSQEFDVLRVTKTILEAVTSSTGATRRRLLRLKLEQQSLGRALEIVDQRSVQSDQSLRRRLRERELSVCDADQIRACDASRGCVVWDQVGYLNWESKGMQRQSFQNCENLYILLPLGKLPSLKHFSIEGFDELVAVGPEFYENYSLAAQQFLTTRKLDYCGGCENYRYRSPIAELFWPAAIHEIYYGVLYARCNSSSILRRTTVAGQ</sequence>
<evidence type="ECO:0000313" key="4">
    <source>
        <dbReference type="Proteomes" id="UP000594261"/>
    </source>
</evidence>
<evidence type="ECO:0000259" key="2">
    <source>
        <dbReference type="Pfam" id="PF00931"/>
    </source>
</evidence>
<dbReference type="SUPFAM" id="SSF52540">
    <property type="entry name" value="P-loop containing nucleoside triphosphate hydrolases"/>
    <property type="match status" value="1"/>
</dbReference>
<proteinExistence type="predicted"/>
<dbReference type="Proteomes" id="UP000594261">
    <property type="component" value="Chromosome 2"/>
</dbReference>
<reference evidence="4" key="1">
    <citation type="journal article" date="2016" name="G3 (Bethesda)">
        <title>First Draft Assembly and Annotation of the Genome of a California Endemic Oak Quercus lobata Nee (Fagaceae).</title>
        <authorList>
            <person name="Sork V.L."/>
            <person name="Fitz-Gibbon S.T."/>
            <person name="Puiu D."/>
            <person name="Crepeau M."/>
            <person name="Gugger P.F."/>
            <person name="Sherman R."/>
            <person name="Stevens K."/>
            <person name="Langley C.H."/>
            <person name="Pellegrini M."/>
            <person name="Salzberg S.L."/>
        </authorList>
    </citation>
    <scope>NUCLEOTIDE SEQUENCE [LARGE SCALE GENOMIC DNA]</scope>
    <source>
        <strain evidence="4">cv. SW786</strain>
    </source>
</reference>
<keyword evidence="1" id="KW-0611">Plant defense</keyword>